<dbReference type="RefSeq" id="WP_072552537.1">
    <property type="nucleotide sequence ID" value="NZ_CP018153.1"/>
</dbReference>
<evidence type="ECO:0000313" key="4">
    <source>
        <dbReference type="Proteomes" id="UP000182510"/>
    </source>
</evidence>
<dbReference type="KEGG" id="grl:LPB144_05415"/>
<feature type="transmembrane region" description="Helical" evidence="1">
    <location>
        <begin position="198"/>
        <end position="219"/>
    </location>
</feature>
<feature type="transmembrane region" description="Helical" evidence="1">
    <location>
        <begin position="36"/>
        <end position="55"/>
    </location>
</feature>
<evidence type="ECO:0000259" key="2">
    <source>
        <dbReference type="Pfam" id="PF02517"/>
    </source>
</evidence>
<sequence length="245" mass="27568">MLGILVLLILSWGLLYLLEKQDLSILGFKPVNKRLRQFGYGFMISLILAIIFQLLDISLKSLDWSLNPSIQAVTILKMFWWDLISVLTEELIFRGAMLYILIKRFGANTAMIISAIAFGIFHWFSFGILGQIMPMIVVLIGTGLMGYAWALAFCKTRSIFLAFGLHLGWNFTMNTIFSRGPLGDGLFTFSGGNMISDWYSLIGLWLGPLIIFIIIKYFVKPEKYALGNNNTMRPEGVKTSPSGKA</sequence>
<feature type="domain" description="CAAX prenyl protease 2/Lysostaphin resistance protein A-like" evidence="2">
    <location>
        <begin position="75"/>
        <end position="171"/>
    </location>
</feature>
<keyword evidence="3" id="KW-0645">Protease</keyword>
<dbReference type="GO" id="GO:0004175">
    <property type="term" value="F:endopeptidase activity"/>
    <property type="evidence" value="ECO:0007669"/>
    <property type="project" value="UniProtKB-ARBA"/>
</dbReference>
<keyword evidence="1" id="KW-1133">Transmembrane helix</keyword>
<dbReference type="OrthoDB" id="193898at2"/>
<dbReference type="InterPro" id="IPR003675">
    <property type="entry name" value="Rce1/LyrA-like_dom"/>
</dbReference>
<keyword evidence="1" id="KW-0472">Membrane</keyword>
<keyword evidence="1" id="KW-0812">Transmembrane</keyword>
<dbReference type="GO" id="GO:0006508">
    <property type="term" value="P:proteolysis"/>
    <property type="evidence" value="ECO:0007669"/>
    <property type="project" value="UniProtKB-KW"/>
</dbReference>
<name>A0A1L3J431_9FLAO</name>
<keyword evidence="4" id="KW-1185">Reference proteome</keyword>
<dbReference type="Proteomes" id="UP000182510">
    <property type="component" value="Chromosome"/>
</dbReference>
<reference evidence="3 4" key="1">
    <citation type="submission" date="2016-11" db="EMBL/GenBank/DDBJ databases">
        <title>Gramella sp. LPB0144 isolated from marine environment.</title>
        <authorList>
            <person name="Kim E."/>
            <person name="Yi H."/>
        </authorList>
    </citation>
    <scope>NUCLEOTIDE SEQUENCE [LARGE SCALE GENOMIC DNA]</scope>
    <source>
        <strain evidence="3 4">LPB0144</strain>
    </source>
</reference>
<protein>
    <submittedName>
        <fullName evidence="3">CAAX protease family protein</fullName>
    </submittedName>
</protein>
<dbReference type="PANTHER" id="PTHR39430:SF1">
    <property type="entry name" value="PROTEASE"/>
    <property type="match status" value="1"/>
</dbReference>
<organism evidence="3 4">
    <name type="scientific">Christiangramia salexigens</name>
    <dbReference type="NCBI Taxonomy" id="1913577"/>
    <lineage>
        <taxon>Bacteria</taxon>
        <taxon>Pseudomonadati</taxon>
        <taxon>Bacteroidota</taxon>
        <taxon>Flavobacteriia</taxon>
        <taxon>Flavobacteriales</taxon>
        <taxon>Flavobacteriaceae</taxon>
        <taxon>Christiangramia</taxon>
    </lineage>
</organism>
<keyword evidence="3" id="KW-0378">Hydrolase</keyword>
<evidence type="ECO:0000313" key="3">
    <source>
        <dbReference type="EMBL" id="APG59887.1"/>
    </source>
</evidence>
<feature type="transmembrane region" description="Helical" evidence="1">
    <location>
        <begin position="159"/>
        <end position="178"/>
    </location>
</feature>
<dbReference type="EMBL" id="CP018153">
    <property type="protein sequence ID" value="APG59887.1"/>
    <property type="molecule type" value="Genomic_DNA"/>
</dbReference>
<dbReference type="STRING" id="1913577.LPB144_05415"/>
<dbReference type="Pfam" id="PF02517">
    <property type="entry name" value="Rce1-like"/>
    <property type="match status" value="1"/>
</dbReference>
<feature type="transmembrane region" description="Helical" evidence="1">
    <location>
        <begin position="105"/>
        <end position="126"/>
    </location>
</feature>
<proteinExistence type="predicted"/>
<evidence type="ECO:0000256" key="1">
    <source>
        <dbReference type="SAM" id="Phobius"/>
    </source>
</evidence>
<dbReference type="AlphaFoldDB" id="A0A1L3J431"/>
<dbReference type="PANTHER" id="PTHR39430">
    <property type="entry name" value="MEMBRANE-ASSOCIATED PROTEASE-RELATED"/>
    <property type="match status" value="1"/>
</dbReference>
<feature type="transmembrane region" description="Helical" evidence="1">
    <location>
        <begin position="132"/>
        <end position="152"/>
    </location>
</feature>
<accession>A0A1L3J431</accession>
<gene>
    <name evidence="3" type="ORF">LPB144_05415</name>
</gene>
<dbReference type="GO" id="GO:0080120">
    <property type="term" value="P:CAAX-box protein maturation"/>
    <property type="evidence" value="ECO:0007669"/>
    <property type="project" value="UniProtKB-ARBA"/>
</dbReference>